<keyword evidence="3" id="KW-1185">Reference proteome</keyword>
<feature type="transmembrane region" description="Helical" evidence="1">
    <location>
        <begin position="28"/>
        <end position="46"/>
    </location>
</feature>
<accession>A0ABT4U423</accession>
<proteinExistence type="predicted"/>
<keyword evidence="1" id="KW-1133">Transmembrane helix</keyword>
<evidence type="ECO:0000313" key="3">
    <source>
        <dbReference type="Proteomes" id="UP001527866"/>
    </source>
</evidence>
<gene>
    <name evidence="2" type="ORF">O4J56_10480</name>
</gene>
<protein>
    <submittedName>
        <fullName evidence="2">Uncharacterized protein</fullName>
    </submittedName>
</protein>
<comment type="caution">
    <text evidence="2">The sequence shown here is derived from an EMBL/GenBank/DDBJ whole genome shotgun (WGS) entry which is preliminary data.</text>
</comment>
<name>A0ABT4U423_9ACTN</name>
<organism evidence="2 3">
    <name type="scientific">Nocardiopsis endophytica</name>
    <dbReference type="NCBI Taxonomy" id="3018445"/>
    <lineage>
        <taxon>Bacteria</taxon>
        <taxon>Bacillati</taxon>
        <taxon>Actinomycetota</taxon>
        <taxon>Actinomycetes</taxon>
        <taxon>Streptosporangiales</taxon>
        <taxon>Nocardiopsidaceae</taxon>
        <taxon>Nocardiopsis</taxon>
    </lineage>
</organism>
<keyword evidence="1" id="KW-0472">Membrane</keyword>
<evidence type="ECO:0000256" key="1">
    <source>
        <dbReference type="SAM" id="Phobius"/>
    </source>
</evidence>
<sequence>MSAARGVPAPRRRSHTVRNDRGAAFTEYGALLLCVAAIAGSVVLVAPTRTADLFSTAVCKIKEATGLGGECEEAEDDHIQADPDYDYTPAYCVKDGEKQTYGGSIDFGIFTLGQDYSYAREDLSDGKVIVTFMPTTHGGVKTGAGVEFGASEAAHGGANVEASLEAKLGSGMTYIFDSEEEFKEFEDEVNEAIAMETNRQLNPTGDGMMRLGDWLGIVDYPEIERQPDVRTTTVGVDAELNGDVGFWAGPKGSDKKEKDGEAWTMNLGAQGSLSAGTQRDISTWYGDPDNIQTSNTYSWTAEGSLGATALSPHVDGSLSWTGGTRIMRNEDGSIANIRYIAGAEGKFNYGIDKNVGNKSNQGSGSFGQGQTQSVTQMVQVDFKNTPEEQAAAEQLLNEYGLAPPPYMTNAMADQLDEEDYGGKIVEEPGPDADPWDEIFYRRGTAWQYASDKEIDSGSFGASVKMGLQFGAQVDWELEESHTNQALMLDAPSDEGSRRFIDYADCLSDEYTQEEGE</sequence>
<evidence type="ECO:0000313" key="2">
    <source>
        <dbReference type="EMBL" id="MDA2811062.1"/>
    </source>
</evidence>
<reference evidence="2 3" key="1">
    <citation type="submission" date="2023-01" db="EMBL/GenBank/DDBJ databases">
        <title>Draft genome sequence of Nocardiopsis sp. RSe5-2 isolated from halophytes.</title>
        <authorList>
            <person name="Duangmal K."/>
            <person name="Chantavorakit T."/>
        </authorList>
    </citation>
    <scope>NUCLEOTIDE SEQUENCE [LARGE SCALE GENOMIC DNA]</scope>
    <source>
        <strain evidence="2 3">RSe5-2</strain>
    </source>
</reference>
<keyword evidence="1" id="KW-0812">Transmembrane</keyword>
<dbReference type="EMBL" id="JAQFWQ010000023">
    <property type="protein sequence ID" value="MDA2811062.1"/>
    <property type="molecule type" value="Genomic_DNA"/>
</dbReference>
<dbReference type="RefSeq" id="WP_270685527.1">
    <property type="nucleotide sequence ID" value="NZ_JAQFWQ010000023.1"/>
</dbReference>
<dbReference type="Proteomes" id="UP001527866">
    <property type="component" value="Unassembled WGS sequence"/>
</dbReference>